<dbReference type="Pfam" id="PF12937">
    <property type="entry name" value="F-box-like"/>
    <property type="match status" value="1"/>
</dbReference>
<dbReference type="InterPro" id="IPR001810">
    <property type="entry name" value="F-box_dom"/>
</dbReference>
<sequence>MSSLPTELLIEILQQITRKRDLAALCLASRRLQAEAESLLYHTLEATSRLESEVLCRRIIESPRIRPLVRSLTIASSGRDRDLTPPEAYWSTIAAALSHLPALDVLRISDIHRKDTAWVLADCRATLREFECDFALDGALVAFLARQPRMAAFQWMCTFPMVASGVDGLPCAQQGFLPALREFSTNLPSIALRVVPSHALTHLWISGTLAAADERAAFAPDSGLFTQELRSLRLNFPYNKQTLISTLSVIAQTSPRIRSLGFLPYFTTQEAELIATLAQFKHLETLALWNVITAETSRALAEACPSLRLVACLHYSYSHEYVFLPVNPTGVPHPVHDPDYRLWRDV</sequence>
<dbReference type="PROSITE" id="PS50181">
    <property type="entry name" value="FBOX"/>
    <property type="match status" value="1"/>
</dbReference>
<dbReference type="OMA" id="HYSYSHE"/>
<organism evidence="2 3">
    <name type="scientific">Wolfiporia cocos (strain MD-104)</name>
    <name type="common">Brown rot fungus</name>
    <dbReference type="NCBI Taxonomy" id="742152"/>
    <lineage>
        <taxon>Eukaryota</taxon>
        <taxon>Fungi</taxon>
        <taxon>Dikarya</taxon>
        <taxon>Basidiomycota</taxon>
        <taxon>Agaricomycotina</taxon>
        <taxon>Agaricomycetes</taxon>
        <taxon>Polyporales</taxon>
        <taxon>Phaeolaceae</taxon>
        <taxon>Wolfiporia</taxon>
    </lineage>
</organism>
<dbReference type="SUPFAM" id="SSF52047">
    <property type="entry name" value="RNI-like"/>
    <property type="match status" value="1"/>
</dbReference>
<keyword evidence="3" id="KW-1185">Reference proteome</keyword>
<dbReference type="Gene3D" id="3.80.10.10">
    <property type="entry name" value="Ribonuclease Inhibitor"/>
    <property type="match status" value="1"/>
</dbReference>
<dbReference type="AlphaFoldDB" id="A0A2H3JV46"/>
<dbReference type="EMBL" id="KB468135">
    <property type="protein sequence ID" value="PCH42779.1"/>
    <property type="molecule type" value="Genomic_DNA"/>
</dbReference>
<name>A0A2H3JV46_WOLCO</name>
<accession>A0A2H3JV46</accession>
<proteinExistence type="predicted"/>
<reference evidence="2 3" key="1">
    <citation type="journal article" date="2012" name="Science">
        <title>The Paleozoic origin of enzymatic lignin decomposition reconstructed from 31 fungal genomes.</title>
        <authorList>
            <person name="Floudas D."/>
            <person name="Binder M."/>
            <person name="Riley R."/>
            <person name="Barry K."/>
            <person name="Blanchette R.A."/>
            <person name="Henrissat B."/>
            <person name="Martinez A.T."/>
            <person name="Otillar R."/>
            <person name="Spatafora J.W."/>
            <person name="Yadav J.S."/>
            <person name="Aerts A."/>
            <person name="Benoit I."/>
            <person name="Boyd A."/>
            <person name="Carlson A."/>
            <person name="Copeland A."/>
            <person name="Coutinho P.M."/>
            <person name="de Vries R.P."/>
            <person name="Ferreira P."/>
            <person name="Findley K."/>
            <person name="Foster B."/>
            <person name="Gaskell J."/>
            <person name="Glotzer D."/>
            <person name="Gorecki P."/>
            <person name="Heitman J."/>
            <person name="Hesse C."/>
            <person name="Hori C."/>
            <person name="Igarashi K."/>
            <person name="Jurgens J.A."/>
            <person name="Kallen N."/>
            <person name="Kersten P."/>
            <person name="Kohler A."/>
            <person name="Kuees U."/>
            <person name="Kumar T.K.A."/>
            <person name="Kuo A."/>
            <person name="LaButti K."/>
            <person name="Larrondo L.F."/>
            <person name="Lindquist E."/>
            <person name="Ling A."/>
            <person name="Lombard V."/>
            <person name="Lucas S."/>
            <person name="Lundell T."/>
            <person name="Martin R."/>
            <person name="McLaughlin D.J."/>
            <person name="Morgenstern I."/>
            <person name="Morin E."/>
            <person name="Murat C."/>
            <person name="Nagy L.G."/>
            <person name="Nolan M."/>
            <person name="Ohm R.A."/>
            <person name="Patyshakuliyeva A."/>
            <person name="Rokas A."/>
            <person name="Ruiz-Duenas F.J."/>
            <person name="Sabat G."/>
            <person name="Salamov A."/>
            <person name="Samejima M."/>
            <person name="Schmutz J."/>
            <person name="Slot J.C."/>
            <person name="St John F."/>
            <person name="Stenlid J."/>
            <person name="Sun H."/>
            <person name="Sun S."/>
            <person name="Syed K."/>
            <person name="Tsang A."/>
            <person name="Wiebenga A."/>
            <person name="Young D."/>
            <person name="Pisabarro A."/>
            <person name="Eastwood D.C."/>
            <person name="Martin F."/>
            <person name="Cullen D."/>
            <person name="Grigoriev I.V."/>
            <person name="Hibbett D.S."/>
        </authorList>
    </citation>
    <scope>NUCLEOTIDE SEQUENCE [LARGE SCALE GENOMIC DNA]</scope>
    <source>
        <strain evidence="2 3">MD-104</strain>
    </source>
</reference>
<feature type="domain" description="F-box" evidence="1">
    <location>
        <begin position="1"/>
        <end position="44"/>
    </location>
</feature>
<evidence type="ECO:0000313" key="2">
    <source>
        <dbReference type="EMBL" id="PCH42779.1"/>
    </source>
</evidence>
<dbReference type="Proteomes" id="UP000218811">
    <property type="component" value="Unassembled WGS sequence"/>
</dbReference>
<evidence type="ECO:0000259" key="1">
    <source>
        <dbReference type="PROSITE" id="PS50181"/>
    </source>
</evidence>
<dbReference type="InterPro" id="IPR032675">
    <property type="entry name" value="LRR_dom_sf"/>
</dbReference>
<evidence type="ECO:0000313" key="3">
    <source>
        <dbReference type="Proteomes" id="UP000218811"/>
    </source>
</evidence>
<gene>
    <name evidence="2" type="ORF">WOLCODRAFT_102612</name>
</gene>
<protein>
    <recommendedName>
        <fullName evidence="1">F-box domain-containing protein</fullName>
    </recommendedName>
</protein>
<dbReference type="OrthoDB" id="3188866at2759"/>